<evidence type="ECO:0000256" key="2">
    <source>
        <dbReference type="ARBA" id="ARBA00022555"/>
    </source>
</evidence>
<accession>A0A382VCJ4</accession>
<name>A0A382VCJ4_9ZZZZ</name>
<evidence type="ECO:0000256" key="6">
    <source>
        <dbReference type="ARBA" id="ARBA00022723"/>
    </source>
</evidence>
<dbReference type="Gene3D" id="1.10.3090.10">
    <property type="entry name" value="cca-adding enzyme, domain 2"/>
    <property type="match status" value="1"/>
</dbReference>
<evidence type="ECO:0008006" key="13">
    <source>
        <dbReference type="Google" id="ProtNLM"/>
    </source>
</evidence>
<dbReference type="GO" id="GO:0000166">
    <property type="term" value="F:nucleotide binding"/>
    <property type="evidence" value="ECO:0007669"/>
    <property type="project" value="UniProtKB-KW"/>
</dbReference>
<evidence type="ECO:0000259" key="11">
    <source>
        <dbReference type="Pfam" id="PF12627"/>
    </source>
</evidence>
<evidence type="ECO:0000313" key="12">
    <source>
        <dbReference type="EMBL" id="SVD43755.1"/>
    </source>
</evidence>
<dbReference type="InterPro" id="IPR002646">
    <property type="entry name" value="PolA_pol_head_dom"/>
</dbReference>
<evidence type="ECO:0000256" key="4">
    <source>
        <dbReference type="ARBA" id="ARBA00022694"/>
    </source>
</evidence>
<dbReference type="GO" id="GO:0046872">
    <property type="term" value="F:metal ion binding"/>
    <property type="evidence" value="ECO:0007669"/>
    <property type="project" value="UniProtKB-KW"/>
</dbReference>
<dbReference type="GO" id="GO:0016779">
    <property type="term" value="F:nucleotidyltransferase activity"/>
    <property type="evidence" value="ECO:0007669"/>
    <property type="project" value="UniProtKB-KW"/>
</dbReference>
<evidence type="ECO:0000256" key="1">
    <source>
        <dbReference type="ARBA" id="ARBA00001946"/>
    </source>
</evidence>
<keyword evidence="3" id="KW-0808">Transferase</keyword>
<evidence type="ECO:0000256" key="8">
    <source>
        <dbReference type="ARBA" id="ARBA00022842"/>
    </source>
</evidence>
<organism evidence="12">
    <name type="scientific">marine metagenome</name>
    <dbReference type="NCBI Taxonomy" id="408172"/>
    <lineage>
        <taxon>unclassified sequences</taxon>
        <taxon>metagenomes</taxon>
        <taxon>ecological metagenomes</taxon>
    </lineage>
</organism>
<evidence type="ECO:0000256" key="5">
    <source>
        <dbReference type="ARBA" id="ARBA00022695"/>
    </source>
</evidence>
<keyword evidence="9" id="KW-0694">RNA-binding</keyword>
<proteinExistence type="predicted"/>
<dbReference type="PANTHER" id="PTHR47788">
    <property type="entry name" value="POLYA POLYMERASE"/>
    <property type="match status" value="1"/>
</dbReference>
<feature type="domain" description="Poly A polymerase head" evidence="10">
    <location>
        <begin position="41"/>
        <end position="167"/>
    </location>
</feature>
<dbReference type="GO" id="GO:0008033">
    <property type="term" value="P:tRNA processing"/>
    <property type="evidence" value="ECO:0007669"/>
    <property type="project" value="UniProtKB-KW"/>
</dbReference>
<keyword evidence="6" id="KW-0479">Metal-binding</keyword>
<dbReference type="CDD" id="cd05398">
    <property type="entry name" value="NT_ClassII-CCAase"/>
    <property type="match status" value="1"/>
</dbReference>
<dbReference type="InterPro" id="IPR032828">
    <property type="entry name" value="PolyA_RNA-bd"/>
</dbReference>
<keyword evidence="5" id="KW-0548">Nucleotidyltransferase</keyword>
<dbReference type="SUPFAM" id="SSF81301">
    <property type="entry name" value="Nucleotidyltransferase"/>
    <property type="match status" value="1"/>
</dbReference>
<dbReference type="Pfam" id="PF01743">
    <property type="entry name" value="PolyA_pol"/>
    <property type="match status" value="1"/>
</dbReference>
<keyword evidence="2" id="KW-0820">tRNA-binding</keyword>
<feature type="non-terminal residue" evidence="12">
    <location>
        <position position="262"/>
    </location>
</feature>
<dbReference type="GO" id="GO:0000049">
    <property type="term" value="F:tRNA binding"/>
    <property type="evidence" value="ECO:0007669"/>
    <property type="project" value="UniProtKB-KW"/>
</dbReference>
<dbReference type="Pfam" id="PF12627">
    <property type="entry name" value="PolyA_pol_RNAbd"/>
    <property type="match status" value="1"/>
</dbReference>
<dbReference type="EMBL" id="UINC01150614">
    <property type="protein sequence ID" value="SVD43755.1"/>
    <property type="molecule type" value="Genomic_DNA"/>
</dbReference>
<keyword evidence="4" id="KW-0819">tRNA processing</keyword>
<sequence>MVNNLRKSKYISRNIKDTFSLTDTTVLDKIIDIASKKEIKCYLVGGAVRDIILGKTPKDLDFVVDKEAESISKEIALKTNGEVLSSSGFGTSKLSVKESIYDIANSRSETYSHPGALPKVAQNSIDKDLWRRDFSINSIAVKLTQDENWEILDPTDGLADISKGTVRVLHDKSFADDPTRIFRAVKYSIRFGFSINERTQKLIENCVESNHINKISGNRILSEISQILEEDNFKASIQLLSSLEILSSIHPKLKIGDALLDK</sequence>
<dbReference type="InterPro" id="IPR052390">
    <property type="entry name" value="tRNA_nt/polyA_polymerase"/>
</dbReference>
<dbReference type="InterPro" id="IPR043519">
    <property type="entry name" value="NT_sf"/>
</dbReference>
<gene>
    <name evidence="12" type="ORF">METZ01_LOCUS396609</name>
</gene>
<dbReference type="PANTHER" id="PTHR47788:SF1">
    <property type="entry name" value="A-ADDING TRNA NUCLEOTIDYLTRANSFERASE"/>
    <property type="match status" value="1"/>
</dbReference>
<dbReference type="SUPFAM" id="SSF81891">
    <property type="entry name" value="Poly A polymerase C-terminal region-like"/>
    <property type="match status" value="1"/>
</dbReference>
<evidence type="ECO:0000256" key="9">
    <source>
        <dbReference type="ARBA" id="ARBA00022884"/>
    </source>
</evidence>
<evidence type="ECO:0000256" key="3">
    <source>
        <dbReference type="ARBA" id="ARBA00022679"/>
    </source>
</evidence>
<dbReference type="Gene3D" id="3.30.460.10">
    <property type="entry name" value="Beta Polymerase, domain 2"/>
    <property type="match status" value="1"/>
</dbReference>
<feature type="domain" description="tRNA nucleotidyltransferase/poly(A) polymerase RNA and SrmB- binding" evidence="11">
    <location>
        <begin position="192"/>
        <end position="253"/>
    </location>
</feature>
<evidence type="ECO:0000256" key="7">
    <source>
        <dbReference type="ARBA" id="ARBA00022741"/>
    </source>
</evidence>
<evidence type="ECO:0000259" key="10">
    <source>
        <dbReference type="Pfam" id="PF01743"/>
    </source>
</evidence>
<protein>
    <recommendedName>
        <fullName evidence="13">Poly A polymerase head domain-containing protein</fullName>
    </recommendedName>
</protein>
<keyword evidence="7" id="KW-0547">Nucleotide-binding</keyword>
<keyword evidence="8" id="KW-0460">Magnesium</keyword>
<reference evidence="12" key="1">
    <citation type="submission" date="2018-05" db="EMBL/GenBank/DDBJ databases">
        <authorList>
            <person name="Lanie J.A."/>
            <person name="Ng W.-L."/>
            <person name="Kazmierczak K.M."/>
            <person name="Andrzejewski T.M."/>
            <person name="Davidsen T.M."/>
            <person name="Wayne K.J."/>
            <person name="Tettelin H."/>
            <person name="Glass J.I."/>
            <person name="Rusch D."/>
            <person name="Podicherti R."/>
            <person name="Tsui H.-C.T."/>
            <person name="Winkler M.E."/>
        </authorList>
    </citation>
    <scope>NUCLEOTIDE SEQUENCE</scope>
</reference>
<comment type="cofactor">
    <cofactor evidence="1">
        <name>Mg(2+)</name>
        <dbReference type="ChEBI" id="CHEBI:18420"/>
    </cofactor>
</comment>
<dbReference type="AlphaFoldDB" id="A0A382VCJ4"/>